<reference evidence="1" key="1">
    <citation type="journal article" date="2019" name="bioRxiv">
        <title>The Genome of the Zebra Mussel, Dreissena polymorpha: A Resource for Invasive Species Research.</title>
        <authorList>
            <person name="McCartney M.A."/>
            <person name="Auch B."/>
            <person name="Kono T."/>
            <person name="Mallez S."/>
            <person name="Zhang Y."/>
            <person name="Obille A."/>
            <person name="Becker A."/>
            <person name="Abrahante J.E."/>
            <person name="Garbe J."/>
            <person name="Badalamenti J.P."/>
            <person name="Herman A."/>
            <person name="Mangelson H."/>
            <person name="Liachko I."/>
            <person name="Sullivan S."/>
            <person name="Sone E.D."/>
            <person name="Koren S."/>
            <person name="Silverstein K.A.T."/>
            <person name="Beckman K.B."/>
            <person name="Gohl D.M."/>
        </authorList>
    </citation>
    <scope>NUCLEOTIDE SEQUENCE</scope>
    <source>
        <strain evidence="1">Duluth1</strain>
        <tissue evidence="1">Whole animal</tissue>
    </source>
</reference>
<gene>
    <name evidence="1" type="ORF">DPMN_171075</name>
</gene>
<dbReference type="EMBL" id="JAIWYP010000009">
    <property type="protein sequence ID" value="KAH3769799.1"/>
    <property type="molecule type" value="Genomic_DNA"/>
</dbReference>
<keyword evidence="2" id="KW-1185">Reference proteome</keyword>
<protein>
    <submittedName>
        <fullName evidence="1">Uncharacterized protein</fullName>
    </submittedName>
</protein>
<comment type="caution">
    <text evidence="1">The sequence shown here is derived from an EMBL/GenBank/DDBJ whole genome shotgun (WGS) entry which is preliminary data.</text>
</comment>
<accession>A0A9D4E0K5</accession>
<proteinExistence type="predicted"/>
<dbReference type="AlphaFoldDB" id="A0A9D4E0K5"/>
<reference evidence="1" key="2">
    <citation type="submission" date="2020-11" db="EMBL/GenBank/DDBJ databases">
        <authorList>
            <person name="McCartney M.A."/>
            <person name="Auch B."/>
            <person name="Kono T."/>
            <person name="Mallez S."/>
            <person name="Becker A."/>
            <person name="Gohl D.M."/>
            <person name="Silverstein K.A.T."/>
            <person name="Koren S."/>
            <person name="Bechman K.B."/>
            <person name="Herman A."/>
            <person name="Abrahante J.E."/>
            <person name="Garbe J."/>
        </authorList>
    </citation>
    <scope>NUCLEOTIDE SEQUENCE</scope>
    <source>
        <strain evidence="1">Duluth1</strain>
        <tissue evidence="1">Whole animal</tissue>
    </source>
</reference>
<evidence type="ECO:0000313" key="1">
    <source>
        <dbReference type="EMBL" id="KAH3769799.1"/>
    </source>
</evidence>
<name>A0A9D4E0K5_DREPO</name>
<sequence length="54" mass="6141">MMQPVKEPIHVRGHTLDVVITRNTVETVSDVAQEAFLKTILPSSSMQEHQNQLR</sequence>
<dbReference type="Proteomes" id="UP000828390">
    <property type="component" value="Unassembled WGS sequence"/>
</dbReference>
<organism evidence="1 2">
    <name type="scientific">Dreissena polymorpha</name>
    <name type="common">Zebra mussel</name>
    <name type="synonym">Mytilus polymorpha</name>
    <dbReference type="NCBI Taxonomy" id="45954"/>
    <lineage>
        <taxon>Eukaryota</taxon>
        <taxon>Metazoa</taxon>
        <taxon>Spiralia</taxon>
        <taxon>Lophotrochozoa</taxon>
        <taxon>Mollusca</taxon>
        <taxon>Bivalvia</taxon>
        <taxon>Autobranchia</taxon>
        <taxon>Heteroconchia</taxon>
        <taxon>Euheterodonta</taxon>
        <taxon>Imparidentia</taxon>
        <taxon>Neoheterodontei</taxon>
        <taxon>Myida</taxon>
        <taxon>Dreissenoidea</taxon>
        <taxon>Dreissenidae</taxon>
        <taxon>Dreissena</taxon>
    </lineage>
</organism>
<evidence type="ECO:0000313" key="2">
    <source>
        <dbReference type="Proteomes" id="UP000828390"/>
    </source>
</evidence>